<proteinExistence type="predicted"/>
<dbReference type="PANTHER" id="PTHR23513:SF9">
    <property type="entry name" value="ENTEROBACTIN EXPORTER ENTS"/>
    <property type="match status" value="1"/>
</dbReference>
<evidence type="ECO:0000313" key="8">
    <source>
        <dbReference type="EMBL" id="GLQ12105.1"/>
    </source>
</evidence>
<protein>
    <submittedName>
        <fullName evidence="8">MFS transporter</fullName>
    </submittedName>
</protein>
<feature type="transmembrane region" description="Helical" evidence="7">
    <location>
        <begin position="257"/>
        <end position="276"/>
    </location>
</feature>
<evidence type="ECO:0000256" key="2">
    <source>
        <dbReference type="ARBA" id="ARBA00022448"/>
    </source>
</evidence>
<gene>
    <name evidence="8" type="ORF">GCM10007913_40370</name>
</gene>
<name>A0ABQ5UJ37_9HYPH</name>
<keyword evidence="6 7" id="KW-0472">Membrane</keyword>
<dbReference type="CDD" id="cd06173">
    <property type="entry name" value="MFS_MefA_like"/>
    <property type="match status" value="1"/>
</dbReference>
<organism evidence="8 9">
    <name type="scientific">Devosia yakushimensis</name>
    <dbReference type="NCBI Taxonomy" id="470028"/>
    <lineage>
        <taxon>Bacteria</taxon>
        <taxon>Pseudomonadati</taxon>
        <taxon>Pseudomonadota</taxon>
        <taxon>Alphaproteobacteria</taxon>
        <taxon>Hyphomicrobiales</taxon>
        <taxon>Devosiaceae</taxon>
        <taxon>Devosia</taxon>
    </lineage>
</organism>
<feature type="transmembrane region" description="Helical" evidence="7">
    <location>
        <begin position="346"/>
        <end position="365"/>
    </location>
</feature>
<sequence>MPSAGADLFSVFSNVTYRRLFLAQAVALVGTGTLTVALGLLAFELAGPQAGTVLGTALAIKMIAYVGVAPIASAFTGLVPTRTLLVSLDLVRAAIALSLPFVSEIWQIYILIFLLQAASAAFTPTFQATIPSVLPSEREYTIALSLSRLAYDIESVVSPVVAGILLTFVSFHSLFVGTVVGFVASAALVLSVTLPALNFRPTGSVYHRTTRGLKIYFQVPELRALLAINFGVAASGAVVIVNTVVYVQSLFGMDQSATAVALAFSGGGSMLAALMLPRLLQYLSDRSVMLTGIAVISGITFACSLIGSYSVLLVLWFCLGFLRSITMTPSGRLLKNAAAEEDRAYLFAAQFTLSHACWLVTYPLAGWGGATLGLGPTALVMAGLTTLSVGLAFHLWSRKAAPVTHHHRDLPAEHPHIRESGSVHSHKRVLDHLHPATLWQT</sequence>
<dbReference type="InterPro" id="IPR036259">
    <property type="entry name" value="MFS_trans_sf"/>
</dbReference>
<evidence type="ECO:0000256" key="6">
    <source>
        <dbReference type="ARBA" id="ARBA00023136"/>
    </source>
</evidence>
<feature type="transmembrane region" description="Helical" evidence="7">
    <location>
        <begin position="175"/>
        <end position="199"/>
    </location>
</feature>
<feature type="transmembrane region" description="Helical" evidence="7">
    <location>
        <begin position="224"/>
        <end position="245"/>
    </location>
</feature>
<dbReference type="InterPro" id="IPR011701">
    <property type="entry name" value="MFS"/>
</dbReference>
<evidence type="ECO:0000256" key="4">
    <source>
        <dbReference type="ARBA" id="ARBA00022692"/>
    </source>
</evidence>
<dbReference type="Gene3D" id="1.20.1250.20">
    <property type="entry name" value="MFS general substrate transporter like domains"/>
    <property type="match status" value="1"/>
</dbReference>
<reference evidence="8" key="1">
    <citation type="journal article" date="2014" name="Int. J. Syst. Evol. Microbiol.">
        <title>Complete genome of a new Firmicutes species belonging to the dominant human colonic microbiota ('Ruminococcus bicirculans') reveals two chromosomes and a selective capacity to utilize plant glucans.</title>
        <authorList>
            <consortium name="NISC Comparative Sequencing Program"/>
            <person name="Wegmann U."/>
            <person name="Louis P."/>
            <person name="Goesmann A."/>
            <person name="Henrissat B."/>
            <person name="Duncan S.H."/>
            <person name="Flint H.J."/>
        </authorList>
    </citation>
    <scope>NUCLEOTIDE SEQUENCE</scope>
    <source>
        <strain evidence="8">NBRC 103855</strain>
    </source>
</reference>
<dbReference type="EMBL" id="BSNG01000003">
    <property type="protein sequence ID" value="GLQ12105.1"/>
    <property type="molecule type" value="Genomic_DNA"/>
</dbReference>
<evidence type="ECO:0000256" key="5">
    <source>
        <dbReference type="ARBA" id="ARBA00022989"/>
    </source>
</evidence>
<keyword evidence="9" id="KW-1185">Reference proteome</keyword>
<keyword evidence="2" id="KW-0813">Transport</keyword>
<comment type="caution">
    <text evidence="8">The sequence shown here is derived from an EMBL/GenBank/DDBJ whole genome shotgun (WGS) entry which is preliminary data.</text>
</comment>
<evidence type="ECO:0000256" key="3">
    <source>
        <dbReference type="ARBA" id="ARBA00022475"/>
    </source>
</evidence>
<feature type="transmembrane region" description="Helical" evidence="7">
    <location>
        <begin position="377"/>
        <end position="396"/>
    </location>
</feature>
<keyword evidence="3" id="KW-1003">Cell membrane</keyword>
<feature type="transmembrane region" description="Helical" evidence="7">
    <location>
        <begin position="288"/>
        <end position="307"/>
    </location>
</feature>
<evidence type="ECO:0000256" key="1">
    <source>
        <dbReference type="ARBA" id="ARBA00004651"/>
    </source>
</evidence>
<evidence type="ECO:0000313" key="9">
    <source>
        <dbReference type="Proteomes" id="UP001161406"/>
    </source>
</evidence>
<dbReference type="SUPFAM" id="SSF103473">
    <property type="entry name" value="MFS general substrate transporter"/>
    <property type="match status" value="1"/>
</dbReference>
<keyword evidence="4 7" id="KW-0812">Transmembrane</keyword>
<evidence type="ECO:0000256" key="7">
    <source>
        <dbReference type="SAM" id="Phobius"/>
    </source>
</evidence>
<dbReference type="PANTHER" id="PTHR23513">
    <property type="entry name" value="INTEGRAL MEMBRANE EFFLUX PROTEIN-RELATED"/>
    <property type="match status" value="1"/>
</dbReference>
<comment type="subcellular location">
    <subcellularLocation>
        <location evidence="1">Cell membrane</location>
        <topology evidence="1">Multi-pass membrane protein</topology>
    </subcellularLocation>
</comment>
<dbReference type="Pfam" id="PF07690">
    <property type="entry name" value="MFS_1"/>
    <property type="match status" value="1"/>
</dbReference>
<feature type="transmembrane region" description="Helical" evidence="7">
    <location>
        <begin position="20"/>
        <end position="43"/>
    </location>
</feature>
<keyword evidence="5 7" id="KW-1133">Transmembrane helix</keyword>
<feature type="transmembrane region" description="Helical" evidence="7">
    <location>
        <begin position="49"/>
        <end position="72"/>
    </location>
</feature>
<accession>A0ABQ5UJ37</accession>
<dbReference type="Proteomes" id="UP001161406">
    <property type="component" value="Unassembled WGS sequence"/>
</dbReference>
<reference evidence="8" key="2">
    <citation type="submission" date="2023-01" db="EMBL/GenBank/DDBJ databases">
        <title>Draft genome sequence of Devosia yakushimensis strain NBRC 103855.</title>
        <authorList>
            <person name="Sun Q."/>
            <person name="Mori K."/>
        </authorList>
    </citation>
    <scope>NUCLEOTIDE SEQUENCE</scope>
    <source>
        <strain evidence="8">NBRC 103855</strain>
    </source>
</reference>